<evidence type="ECO:0000256" key="10">
    <source>
        <dbReference type="ARBA" id="ARBA00023015"/>
    </source>
</evidence>
<accession>A0A6J5H4T2</accession>
<dbReference type="GO" id="GO:0008270">
    <property type="term" value="F:zinc ion binding"/>
    <property type="evidence" value="ECO:0007669"/>
    <property type="project" value="TreeGrafter"/>
</dbReference>
<dbReference type="EMBL" id="CADIJR010000026">
    <property type="protein sequence ID" value="CAB3654444.1"/>
    <property type="molecule type" value="Genomic_DNA"/>
</dbReference>
<dbReference type="AlphaFoldDB" id="A0A6J5H4T2"/>
<dbReference type="GO" id="GO:0000976">
    <property type="term" value="F:transcription cis-regulatory region binding"/>
    <property type="evidence" value="ECO:0007669"/>
    <property type="project" value="TreeGrafter"/>
</dbReference>
<dbReference type="PANTHER" id="PTHR33202">
    <property type="entry name" value="ZINC UPTAKE REGULATION PROTEIN"/>
    <property type="match status" value="1"/>
</dbReference>
<dbReference type="CDD" id="cd07153">
    <property type="entry name" value="Fur_like"/>
    <property type="match status" value="1"/>
</dbReference>
<comment type="subunit">
    <text evidence="4 15">Homodimer.</text>
</comment>
<comment type="function">
    <text evidence="1">Acts as a global negative controlling element, employing Fe(2+) as a cofactor to bind the operator of the repressed genes.</text>
</comment>
<dbReference type="InterPro" id="IPR036390">
    <property type="entry name" value="WH_DNA-bd_sf"/>
</dbReference>
<keyword evidence="10 15" id="KW-0805">Transcription regulation</keyword>
<evidence type="ECO:0000256" key="6">
    <source>
        <dbReference type="ARBA" id="ARBA00022490"/>
    </source>
</evidence>
<feature type="binding site" evidence="13">
    <location>
        <position position="91"/>
    </location>
    <ligand>
        <name>Zn(2+)</name>
        <dbReference type="ChEBI" id="CHEBI:29105"/>
    </ligand>
</feature>
<organism evidence="16 17">
    <name type="scientific">Achromobacter insuavis</name>
    <dbReference type="NCBI Taxonomy" id="1287735"/>
    <lineage>
        <taxon>Bacteria</taxon>
        <taxon>Pseudomonadati</taxon>
        <taxon>Pseudomonadota</taxon>
        <taxon>Betaproteobacteria</taxon>
        <taxon>Burkholderiales</taxon>
        <taxon>Alcaligenaceae</taxon>
        <taxon>Achromobacter</taxon>
    </lineage>
</organism>
<dbReference type="GO" id="GO:0003700">
    <property type="term" value="F:DNA-binding transcription factor activity"/>
    <property type="evidence" value="ECO:0007669"/>
    <property type="project" value="UniProtKB-UniRule"/>
</dbReference>
<evidence type="ECO:0000256" key="4">
    <source>
        <dbReference type="ARBA" id="ARBA00011738"/>
    </source>
</evidence>
<evidence type="ECO:0000256" key="13">
    <source>
        <dbReference type="PIRSR" id="PIRSR602481-1"/>
    </source>
</evidence>
<evidence type="ECO:0000313" key="16">
    <source>
        <dbReference type="EMBL" id="CAB3654444.1"/>
    </source>
</evidence>
<sequence>MDHTRLRVAGIKATFPRLKILDIFHQHADQHMSAADIYRNLISERSSIGLATVYRVITQLEDAGLLKRTQLDSHSTVYELNDKGHHDHLVCRHCGRIQESSDPAMAQLVRDIARQRGFALDSYSLVLYGGCGCRKAAPAPSIGEFE</sequence>
<evidence type="ECO:0000256" key="7">
    <source>
        <dbReference type="ARBA" id="ARBA00022491"/>
    </source>
</evidence>
<dbReference type="InterPro" id="IPR002481">
    <property type="entry name" value="FUR"/>
</dbReference>
<evidence type="ECO:0000313" key="17">
    <source>
        <dbReference type="Proteomes" id="UP000507979"/>
    </source>
</evidence>
<dbReference type="Pfam" id="PF01475">
    <property type="entry name" value="FUR"/>
    <property type="match status" value="1"/>
</dbReference>
<keyword evidence="17" id="KW-1185">Reference proteome</keyword>
<evidence type="ECO:0000256" key="15">
    <source>
        <dbReference type="RuleBase" id="RU364037"/>
    </source>
</evidence>
<keyword evidence="7 15" id="KW-0678">Repressor</keyword>
<evidence type="ECO:0000256" key="5">
    <source>
        <dbReference type="ARBA" id="ARBA00020910"/>
    </source>
</evidence>
<comment type="similarity">
    <text evidence="3 15">Belongs to the Fur family.</text>
</comment>
<keyword evidence="14 15" id="KW-0408">Iron</keyword>
<protein>
    <recommendedName>
        <fullName evidence="5 15">Ferric uptake regulation protein</fullName>
    </recommendedName>
</protein>
<evidence type="ECO:0000256" key="9">
    <source>
        <dbReference type="ARBA" id="ARBA00022833"/>
    </source>
</evidence>
<comment type="cofactor">
    <cofactor evidence="13">
        <name>Zn(2+)</name>
        <dbReference type="ChEBI" id="CHEBI:29105"/>
    </cofactor>
    <text evidence="13">Binds 1 zinc ion per subunit.</text>
</comment>
<dbReference type="RefSeq" id="WP_054433532.1">
    <property type="nucleotide sequence ID" value="NZ_CADIJR010000026.1"/>
</dbReference>
<dbReference type="InterPro" id="IPR043135">
    <property type="entry name" value="Fur_C"/>
</dbReference>
<feature type="binding site" evidence="14">
    <location>
        <position position="85"/>
    </location>
    <ligand>
        <name>Fe cation</name>
        <dbReference type="ChEBI" id="CHEBI:24875"/>
    </ligand>
</feature>
<evidence type="ECO:0000256" key="11">
    <source>
        <dbReference type="ARBA" id="ARBA00023125"/>
    </source>
</evidence>
<feature type="binding site" evidence="13">
    <location>
        <position position="94"/>
    </location>
    <ligand>
        <name>Zn(2+)</name>
        <dbReference type="ChEBI" id="CHEBI:29105"/>
    </ligand>
</feature>
<gene>
    <name evidence="16" type="primary">fur_2</name>
    <name evidence="15" type="synonym">fur</name>
    <name evidence="16" type="ORF">LMG26845_02952</name>
</gene>
<dbReference type="GO" id="GO:1900705">
    <property type="term" value="P:negative regulation of siderophore biosynthetic process"/>
    <property type="evidence" value="ECO:0007669"/>
    <property type="project" value="TreeGrafter"/>
</dbReference>
<comment type="subcellular location">
    <subcellularLocation>
        <location evidence="2 15">Cytoplasm</location>
    </subcellularLocation>
</comment>
<dbReference type="SUPFAM" id="SSF46785">
    <property type="entry name" value="Winged helix' DNA-binding domain"/>
    <property type="match status" value="1"/>
</dbReference>
<dbReference type="Proteomes" id="UP000507979">
    <property type="component" value="Unassembled WGS sequence"/>
</dbReference>
<dbReference type="GO" id="GO:0005829">
    <property type="term" value="C:cytosol"/>
    <property type="evidence" value="ECO:0007669"/>
    <property type="project" value="TreeGrafter"/>
</dbReference>
<dbReference type="Gene3D" id="1.10.10.10">
    <property type="entry name" value="Winged helix-like DNA-binding domain superfamily/Winged helix DNA-binding domain"/>
    <property type="match status" value="1"/>
</dbReference>
<feature type="binding site" evidence="14">
    <location>
        <position position="87"/>
    </location>
    <ligand>
        <name>Fe cation</name>
        <dbReference type="ChEBI" id="CHEBI:24875"/>
    </ligand>
</feature>
<dbReference type="InterPro" id="IPR036388">
    <property type="entry name" value="WH-like_DNA-bd_sf"/>
</dbReference>
<keyword evidence="12 15" id="KW-0804">Transcription</keyword>
<keyword evidence="11 15" id="KW-0238">DNA-binding</keyword>
<keyword evidence="9 13" id="KW-0862">Zinc</keyword>
<dbReference type="Gene3D" id="3.30.1490.190">
    <property type="match status" value="1"/>
</dbReference>
<dbReference type="PANTHER" id="PTHR33202:SF2">
    <property type="entry name" value="FERRIC UPTAKE REGULATION PROTEIN"/>
    <property type="match status" value="1"/>
</dbReference>
<dbReference type="FunFam" id="1.10.10.10:FF:000007">
    <property type="entry name" value="Ferric uptake regulation protein"/>
    <property type="match status" value="1"/>
</dbReference>
<evidence type="ECO:0000256" key="8">
    <source>
        <dbReference type="ARBA" id="ARBA00022723"/>
    </source>
</evidence>
<feature type="binding site" evidence="13">
    <location>
        <position position="133"/>
    </location>
    <ligand>
        <name>Zn(2+)</name>
        <dbReference type="ChEBI" id="CHEBI:29105"/>
    </ligand>
</feature>
<dbReference type="GeneID" id="92898814"/>
<proteinExistence type="inferred from homology"/>
<evidence type="ECO:0000256" key="14">
    <source>
        <dbReference type="PIRSR" id="PIRSR602481-2"/>
    </source>
</evidence>
<evidence type="ECO:0000256" key="12">
    <source>
        <dbReference type="ARBA" id="ARBA00023163"/>
    </source>
</evidence>
<evidence type="ECO:0000256" key="1">
    <source>
        <dbReference type="ARBA" id="ARBA00002997"/>
    </source>
</evidence>
<keyword evidence="6 15" id="KW-0963">Cytoplasm</keyword>
<evidence type="ECO:0000256" key="2">
    <source>
        <dbReference type="ARBA" id="ARBA00004496"/>
    </source>
</evidence>
<keyword evidence="8 13" id="KW-0479">Metal-binding</keyword>
<evidence type="ECO:0000256" key="3">
    <source>
        <dbReference type="ARBA" id="ARBA00007957"/>
    </source>
</evidence>
<feature type="binding site" evidence="13">
    <location>
        <position position="131"/>
    </location>
    <ligand>
        <name>Zn(2+)</name>
        <dbReference type="ChEBI" id="CHEBI:29105"/>
    </ligand>
</feature>
<reference evidence="16 17" key="1">
    <citation type="submission" date="2020-04" db="EMBL/GenBank/DDBJ databases">
        <authorList>
            <person name="De Canck E."/>
        </authorList>
    </citation>
    <scope>NUCLEOTIDE SEQUENCE [LARGE SCALE GENOMIC DNA]</scope>
    <source>
        <strain evidence="16 17">LMG 26845</strain>
    </source>
</reference>
<dbReference type="GO" id="GO:0045892">
    <property type="term" value="P:negative regulation of DNA-templated transcription"/>
    <property type="evidence" value="ECO:0007669"/>
    <property type="project" value="TreeGrafter"/>
</dbReference>
<comment type="cofactor">
    <cofactor evidence="14">
        <name>Mn(2+)</name>
        <dbReference type="ChEBI" id="CHEBI:29035"/>
    </cofactor>
    <cofactor evidence="14">
        <name>Fe(2+)</name>
        <dbReference type="ChEBI" id="CHEBI:29033"/>
    </cofactor>
    <text evidence="14">Binds 1 Mn(2+) or Fe(2+) ion per subunit.</text>
</comment>
<name>A0A6J5H4T2_9BURK</name>